<protein>
    <submittedName>
        <fullName evidence="1">Uncharacterized protein</fullName>
    </submittedName>
</protein>
<reference evidence="1" key="1">
    <citation type="submission" date="2018-02" db="EMBL/GenBank/DDBJ databases">
        <title>Rhizophora mucronata_Transcriptome.</title>
        <authorList>
            <person name="Meera S.P."/>
            <person name="Sreeshan A."/>
            <person name="Augustine A."/>
        </authorList>
    </citation>
    <scope>NUCLEOTIDE SEQUENCE</scope>
    <source>
        <tissue evidence="1">Leaf</tissue>
    </source>
</reference>
<proteinExistence type="predicted"/>
<name>A0A2P2J0Z8_RHIMU</name>
<sequence>MADRYCAPSFSYCDSFPDSWSHV</sequence>
<evidence type="ECO:0000313" key="1">
    <source>
        <dbReference type="EMBL" id="MBW87110.1"/>
    </source>
</evidence>
<accession>A0A2P2J0Z8</accession>
<dbReference type="AlphaFoldDB" id="A0A2P2J0Z8"/>
<dbReference type="EMBL" id="GGEC01006627">
    <property type="protein sequence ID" value="MBW87110.1"/>
    <property type="molecule type" value="Transcribed_RNA"/>
</dbReference>
<organism evidence="1">
    <name type="scientific">Rhizophora mucronata</name>
    <name type="common">Asiatic mangrove</name>
    <dbReference type="NCBI Taxonomy" id="61149"/>
    <lineage>
        <taxon>Eukaryota</taxon>
        <taxon>Viridiplantae</taxon>
        <taxon>Streptophyta</taxon>
        <taxon>Embryophyta</taxon>
        <taxon>Tracheophyta</taxon>
        <taxon>Spermatophyta</taxon>
        <taxon>Magnoliopsida</taxon>
        <taxon>eudicotyledons</taxon>
        <taxon>Gunneridae</taxon>
        <taxon>Pentapetalae</taxon>
        <taxon>rosids</taxon>
        <taxon>fabids</taxon>
        <taxon>Malpighiales</taxon>
        <taxon>Rhizophoraceae</taxon>
        <taxon>Rhizophora</taxon>
    </lineage>
</organism>